<proteinExistence type="predicted"/>
<dbReference type="Proteomes" id="UP000331127">
    <property type="component" value="Unassembled WGS sequence"/>
</dbReference>
<protein>
    <submittedName>
        <fullName evidence="1">Uncharacterized protein</fullName>
    </submittedName>
</protein>
<accession>A0A5M3WBY8</accession>
<dbReference type="EMBL" id="BLAE01000003">
    <property type="protein sequence ID" value="GES06424.1"/>
    <property type="molecule type" value="Genomic_DNA"/>
</dbReference>
<evidence type="ECO:0000313" key="2">
    <source>
        <dbReference type="Proteomes" id="UP000331127"/>
    </source>
</evidence>
<evidence type="ECO:0000313" key="1">
    <source>
        <dbReference type="EMBL" id="GES06424.1"/>
    </source>
</evidence>
<dbReference type="AlphaFoldDB" id="A0A5M3WBY8"/>
<comment type="caution">
    <text evidence="1">The sequence shown here is derived from an EMBL/GenBank/DDBJ whole genome shotgun (WGS) entry which is preliminary data.</text>
</comment>
<keyword evidence="2" id="KW-1185">Reference proteome</keyword>
<reference evidence="1 2" key="1">
    <citation type="submission" date="2019-10" db="EMBL/GenBank/DDBJ databases">
        <title>Whole genome shotgun sequence of Acrocarpospora macrocephala NBRC 16266.</title>
        <authorList>
            <person name="Ichikawa N."/>
            <person name="Kimura A."/>
            <person name="Kitahashi Y."/>
            <person name="Komaki H."/>
            <person name="Oguchi A."/>
        </authorList>
    </citation>
    <scope>NUCLEOTIDE SEQUENCE [LARGE SCALE GENOMIC DNA]</scope>
    <source>
        <strain evidence="1 2">NBRC 16266</strain>
    </source>
</reference>
<name>A0A5M3WBY8_9ACTN</name>
<gene>
    <name evidence="1" type="ORF">Amac_000190</name>
</gene>
<organism evidence="1 2">
    <name type="scientific">Acrocarpospora macrocephala</name>
    <dbReference type="NCBI Taxonomy" id="150177"/>
    <lineage>
        <taxon>Bacteria</taxon>
        <taxon>Bacillati</taxon>
        <taxon>Actinomycetota</taxon>
        <taxon>Actinomycetes</taxon>
        <taxon>Streptosporangiales</taxon>
        <taxon>Streptosporangiaceae</taxon>
        <taxon>Acrocarpospora</taxon>
    </lineage>
</organism>
<sequence>MRAWHVPFTRLRLESSTLRALRQVSLGNTFLPAYHPAMDVIHPQRVAWDTARVFVAATTADAYWWLSEMVGNHLGVTYQLKLAETRLRLLTEDASIAESGMWRVRLQDVIAERPELARVLIDLTRETAARLP</sequence>